<proteinExistence type="predicted"/>
<evidence type="ECO:0000313" key="2">
    <source>
        <dbReference type="EMBL" id="OOG22938.1"/>
    </source>
</evidence>
<dbReference type="RefSeq" id="WP_077279630.1">
    <property type="nucleotide sequence ID" value="NZ_MVBK01000082.1"/>
</dbReference>
<evidence type="ECO:0000313" key="3">
    <source>
        <dbReference type="Proteomes" id="UP000189462"/>
    </source>
</evidence>
<evidence type="ECO:0000256" key="1">
    <source>
        <dbReference type="SAM" id="Coils"/>
    </source>
</evidence>
<dbReference type="Proteomes" id="UP000189462">
    <property type="component" value="Unassembled WGS sequence"/>
</dbReference>
<protein>
    <submittedName>
        <fullName evidence="2">Uncharacterized protein</fullName>
    </submittedName>
</protein>
<reference evidence="2 3" key="1">
    <citation type="submission" date="2017-02" db="EMBL/GenBank/DDBJ databases">
        <title>Genomic diversity within the haloalkaliphilic genus Thioalkalivibrio.</title>
        <authorList>
            <person name="Ahn A.-C."/>
            <person name="Meier-Kolthoff J."/>
            <person name="Overmars L."/>
            <person name="Richter M."/>
            <person name="Woyke T."/>
            <person name="Sorokin D.Y."/>
            <person name="Muyzer G."/>
        </authorList>
    </citation>
    <scope>NUCLEOTIDE SEQUENCE [LARGE SCALE GENOMIC DNA]</scope>
    <source>
        <strain evidence="2 3">ALJD</strain>
    </source>
</reference>
<gene>
    <name evidence="2" type="ORF">B1C78_13215</name>
</gene>
<sequence>MPKRKSIENLSSEELYRIAREREEQERLQEEETRREELKALREERKALVARHRSELAALDRQIRALGGRTAGRAAGRARGGASLSQMVLDAVTQAGRISTADLRAQLEGRGVNAKNLPQTLAYLKRTGRLKSRGRGVYSPA</sequence>
<name>A0A1V3NDI6_9GAMM</name>
<organism evidence="2 3">
    <name type="scientific">Thioalkalivibrio denitrificans</name>
    <dbReference type="NCBI Taxonomy" id="108003"/>
    <lineage>
        <taxon>Bacteria</taxon>
        <taxon>Pseudomonadati</taxon>
        <taxon>Pseudomonadota</taxon>
        <taxon>Gammaproteobacteria</taxon>
        <taxon>Chromatiales</taxon>
        <taxon>Ectothiorhodospiraceae</taxon>
        <taxon>Thioalkalivibrio</taxon>
    </lineage>
</organism>
<feature type="coiled-coil region" evidence="1">
    <location>
        <begin position="18"/>
        <end position="51"/>
    </location>
</feature>
<dbReference type="OrthoDB" id="5796886at2"/>
<keyword evidence="3" id="KW-1185">Reference proteome</keyword>
<comment type="caution">
    <text evidence="2">The sequence shown here is derived from an EMBL/GenBank/DDBJ whole genome shotgun (WGS) entry which is preliminary data.</text>
</comment>
<accession>A0A1V3NDI6</accession>
<dbReference type="EMBL" id="MVBK01000082">
    <property type="protein sequence ID" value="OOG22938.1"/>
    <property type="molecule type" value="Genomic_DNA"/>
</dbReference>
<keyword evidence="1" id="KW-0175">Coiled coil</keyword>
<dbReference type="AlphaFoldDB" id="A0A1V3NDI6"/>